<evidence type="ECO:0000256" key="6">
    <source>
        <dbReference type="SAM" id="MobiDB-lite"/>
    </source>
</evidence>
<dbReference type="Pfam" id="PF00069">
    <property type="entry name" value="Pkinase"/>
    <property type="match status" value="1"/>
</dbReference>
<comment type="caution">
    <text evidence="9">The sequence shown here is derived from an EMBL/GenBank/DDBJ whole genome shotgun (WGS) entry which is preliminary data.</text>
</comment>
<keyword evidence="1" id="KW-0808">Transferase</keyword>
<dbReference type="CDD" id="cd14014">
    <property type="entry name" value="STKc_PknB_like"/>
    <property type="match status" value="1"/>
</dbReference>
<feature type="region of interest" description="Disordered" evidence="6">
    <location>
        <begin position="1"/>
        <end position="57"/>
    </location>
</feature>
<gene>
    <name evidence="9" type="ORF">FRUB_05623</name>
</gene>
<keyword evidence="3 9" id="KW-0418">Kinase</keyword>
<dbReference type="SMART" id="SM00220">
    <property type="entry name" value="S_TKc"/>
    <property type="match status" value="1"/>
</dbReference>
<dbReference type="PANTHER" id="PTHR43289">
    <property type="entry name" value="MITOGEN-ACTIVATED PROTEIN KINASE KINASE KINASE 20-RELATED"/>
    <property type="match status" value="1"/>
</dbReference>
<name>A0A225DFH5_9BACT</name>
<evidence type="ECO:0000256" key="3">
    <source>
        <dbReference type="ARBA" id="ARBA00022777"/>
    </source>
</evidence>
<evidence type="ECO:0000256" key="1">
    <source>
        <dbReference type="ARBA" id="ARBA00022679"/>
    </source>
</evidence>
<dbReference type="Gene3D" id="1.10.510.10">
    <property type="entry name" value="Transferase(Phosphotransferase) domain 1"/>
    <property type="match status" value="1"/>
</dbReference>
<keyword evidence="2 5" id="KW-0547">Nucleotide-binding</keyword>
<sequence>MADTPHPHQIDLPPNIPGGPADRTPPPHVAGAIDFNSHRSPAGSCPDDSRAGPDAPLAPGAIPGYRIDRALGHGGMGTVYLARQLSLDRPVALKVMSKRWAVDPVFLARFTREAYAAALLNHPNVVQIYDIGEAAGARFFSMEYVPGRSLAELVRTGGKIDPETAVGFVLQAARGLKHAHERGMIHRDVKPDNLILSDQGVVKVADLGLVKTPEMTREADVPGRQTSASASGLHTLPPNMTGARTALGTPAYMAPEQCRDAATVDHRADVYSLGCTLYALVTGRQPFDGNTAVELMTKHAYEPLVPPETLVTRVPKELSAVIQKMMAKSAGDRYATMGEVIRVLEQWLGVHHHTGTFSPRDEQIDQFEGFVRAFEEAPVAVFRARTVTGVISTCVLAAVLLTFFGKLGWAFGTAGMVVQAALAYFVLNGVARKTYFFRRVRQFASGLTAGDLAVGAAGVGLFAVLLWVLNLFWMWVGFGLIGTGLAFALRVALDRTIDGDRATILAGCEQLLRRLRLNGLDEEEIRQFVAKYAGRNWEEFFEALFGFEAKLAARGVLLRGGSAGVREKFAPWREPIVNLIDRVERARAEARERKMLQRSEQARLQAAGVSEPSARTRAAAAAAAMVGHARAIRSAPSPVNGASPGFPSLSQITAQSGSYTAVAAQDGPPPRWSVGRLLVTAVVGPHVRGGVAAVLVAACTLWVVQNRLFTDASFAAATNTTHQTAVAVPTTEDVPADDTPQLPGRTWARPLTIEGVAPEWTNWCDTANVGWGGILLLVSLFFRGNRMALMVLLGAAVTVLGHRFGIRTVEPIRDYHVSFLLGTVFALIGYRLGDR</sequence>
<dbReference type="Gene3D" id="3.30.200.20">
    <property type="entry name" value="Phosphorylase Kinase, domain 1"/>
    <property type="match status" value="1"/>
</dbReference>
<evidence type="ECO:0000259" key="8">
    <source>
        <dbReference type="PROSITE" id="PS50011"/>
    </source>
</evidence>
<dbReference type="OrthoDB" id="6111975at2"/>
<dbReference type="PROSITE" id="PS50011">
    <property type="entry name" value="PROTEIN_KINASE_DOM"/>
    <property type="match status" value="1"/>
</dbReference>
<evidence type="ECO:0000313" key="9">
    <source>
        <dbReference type="EMBL" id="OWK39733.1"/>
    </source>
</evidence>
<evidence type="ECO:0000256" key="7">
    <source>
        <dbReference type="SAM" id="Phobius"/>
    </source>
</evidence>
<feature type="region of interest" description="Disordered" evidence="6">
    <location>
        <begin position="215"/>
        <end position="239"/>
    </location>
</feature>
<evidence type="ECO:0000256" key="5">
    <source>
        <dbReference type="PROSITE-ProRule" id="PRU10141"/>
    </source>
</evidence>
<dbReference type="SUPFAM" id="SSF56112">
    <property type="entry name" value="Protein kinase-like (PK-like)"/>
    <property type="match status" value="1"/>
</dbReference>
<dbReference type="GO" id="GO:0005524">
    <property type="term" value="F:ATP binding"/>
    <property type="evidence" value="ECO:0007669"/>
    <property type="project" value="UniProtKB-UniRule"/>
</dbReference>
<keyword evidence="10" id="KW-1185">Reference proteome</keyword>
<evidence type="ECO:0000256" key="2">
    <source>
        <dbReference type="ARBA" id="ARBA00022741"/>
    </source>
</evidence>
<dbReference type="PROSITE" id="PS00107">
    <property type="entry name" value="PROTEIN_KINASE_ATP"/>
    <property type="match status" value="1"/>
</dbReference>
<dbReference type="AlphaFoldDB" id="A0A225DFH5"/>
<feature type="transmembrane region" description="Helical" evidence="7">
    <location>
        <begin position="816"/>
        <end position="833"/>
    </location>
</feature>
<accession>A0A225DFH5</accession>
<dbReference type="PROSITE" id="PS00108">
    <property type="entry name" value="PROTEIN_KINASE_ST"/>
    <property type="match status" value="1"/>
</dbReference>
<feature type="transmembrane region" description="Helical" evidence="7">
    <location>
        <begin position="443"/>
        <end position="466"/>
    </location>
</feature>
<dbReference type="InterPro" id="IPR017441">
    <property type="entry name" value="Protein_kinase_ATP_BS"/>
</dbReference>
<keyword evidence="7" id="KW-0812">Transmembrane</keyword>
<evidence type="ECO:0000313" key="10">
    <source>
        <dbReference type="Proteomes" id="UP000214646"/>
    </source>
</evidence>
<dbReference type="Proteomes" id="UP000214646">
    <property type="component" value="Unassembled WGS sequence"/>
</dbReference>
<feature type="binding site" evidence="5">
    <location>
        <position position="94"/>
    </location>
    <ligand>
        <name>ATP</name>
        <dbReference type="ChEBI" id="CHEBI:30616"/>
    </ligand>
</feature>
<evidence type="ECO:0000256" key="4">
    <source>
        <dbReference type="ARBA" id="ARBA00022840"/>
    </source>
</evidence>
<organism evidence="9 10">
    <name type="scientific">Fimbriiglobus ruber</name>
    <dbReference type="NCBI Taxonomy" id="1908690"/>
    <lineage>
        <taxon>Bacteria</taxon>
        <taxon>Pseudomonadati</taxon>
        <taxon>Planctomycetota</taxon>
        <taxon>Planctomycetia</taxon>
        <taxon>Gemmatales</taxon>
        <taxon>Gemmataceae</taxon>
        <taxon>Fimbriiglobus</taxon>
    </lineage>
</organism>
<keyword evidence="4 5" id="KW-0067">ATP-binding</keyword>
<dbReference type="InterPro" id="IPR000719">
    <property type="entry name" value="Prot_kinase_dom"/>
</dbReference>
<reference evidence="10" key="1">
    <citation type="submission" date="2017-06" db="EMBL/GenBank/DDBJ databases">
        <title>Genome analysis of Fimbriiglobus ruber SP5, the first member of the order Planctomycetales with confirmed chitinolytic capability.</title>
        <authorList>
            <person name="Ravin N.V."/>
            <person name="Rakitin A.L."/>
            <person name="Ivanova A.A."/>
            <person name="Beletsky A.V."/>
            <person name="Kulichevskaya I.S."/>
            <person name="Mardanov A.V."/>
            <person name="Dedysh S.N."/>
        </authorList>
    </citation>
    <scope>NUCLEOTIDE SEQUENCE [LARGE SCALE GENOMIC DNA]</scope>
    <source>
        <strain evidence="10">SP5</strain>
    </source>
</reference>
<keyword evidence="7" id="KW-0472">Membrane</keyword>
<dbReference type="GO" id="GO:0004674">
    <property type="term" value="F:protein serine/threonine kinase activity"/>
    <property type="evidence" value="ECO:0007669"/>
    <property type="project" value="TreeGrafter"/>
</dbReference>
<feature type="transmembrane region" description="Helical" evidence="7">
    <location>
        <begin position="472"/>
        <end position="493"/>
    </location>
</feature>
<dbReference type="InterPro" id="IPR008271">
    <property type="entry name" value="Ser/Thr_kinase_AS"/>
</dbReference>
<proteinExistence type="predicted"/>
<feature type="transmembrane region" description="Helical" evidence="7">
    <location>
        <begin position="787"/>
        <end position="804"/>
    </location>
</feature>
<keyword evidence="7" id="KW-1133">Transmembrane helix</keyword>
<feature type="transmembrane region" description="Helical" evidence="7">
    <location>
        <begin position="409"/>
        <end position="431"/>
    </location>
</feature>
<dbReference type="InterPro" id="IPR011009">
    <property type="entry name" value="Kinase-like_dom_sf"/>
</dbReference>
<feature type="domain" description="Protein kinase" evidence="8">
    <location>
        <begin position="65"/>
        <end position="348"/>
    </location>
</feature>
<protein>
    <submittedName>
        <fullName evidence="9">Serine/threonine kinase Pkn10</fullName>
    </submittedName>
</protein>
<dbReference type="EMBL" id="NIDE01000009">
    <property type="protein sequence ID" value="OWK39733.1"/>
    <property type="molecule type" value="Genomic_DNA"/>
</dbReference>
<dbReference type="PANTHER" id="PTHR43289:SF6">
    <property type="entry name" value="SERINE_THREONINE-PROTEIN KINASE NEKL-3"/>
    <property type="match status" value="1"/>
</dbReference>